<dbReference type="Proteomes" id="UP000225605">
    <property type="component" value="Unassembled WGS sequence"/>
</dbReference>
<dbReference type="GO" id="GO:0004803">
    <property type="term" value="F:transposase activity"/>
    <property type="evidence" value="ECO:0007669"/>
    <property type="project" value="InterPro"/>
</dbReference>
<comment type="caution">
    <text evidence="5">The sequence shown here is derived from an EMBL/GenBank/DDBJ whole genome shotgun (WGS) entry which is preliminary data.</text>
</comment>
<keyword evidence="3" id="KW-0815">Transposition</keyword>
<accession>A0A2D0IME1</accession>
<protein>
    <submittedName>
        <fullName evidence="5">Transposase</fullName>
    </submittedName>
</protein>
<name>A0A2D0IME1_9GAMM</name>
<dbReference type="GO" id="GO:0006313">
    <property type="term" value="P:DNA transposition"/>
    <property type="evidence" value="ECO:0007669"/>
    <property type="project" value="InterPro"/>
</dbReference>
<dbReference type="Pfam" id="PF03400">
    <property type="entry name" value="DDE_Tnp_IS1"/>
    <property type="match status" value="1"/>
</dbReference>
<evidence type="ECO:0000256" key="2">
    <source>
        <dbReference type="ARBA" id="ARBA00008841"/>
    </source>
</evidence>
<dbReference type="PANTHER" id="PTHR33293:SF1">
    <property type="entry name" value="INSERTION ELEMENT IS1 1 PROTEIN INSB-RELATED"/>
    <property type="match status" value="1"/>
</dbReference>
<dbReference type="PANTHER" id="PTHR33293">
    <property type="entry name" value="INSERTION ELEMENT IS1 1 PROTEIN INSB-RELATED"/>
    <property type="match status" value="1"/>
</dbReference>
<evidence type="ECO:0000256" key="3">
    <source>
        <dbReference type="ARBA" id="ARBA00022578"/>
    </source>
</evidence>
<dbReference type="InterPro" id="IPR051354">
    <property type="entry name" value="Transposase_27_IS1"/>
</dbReference>
<evidence type="ECO:0000313" key="6">
    <source>
        <dbReference type="Proteomes" id="UP000225605"/>
    </source>
</evidence>
<dbReference type="GO" id="GO:0003677">
    <property type="term" value="F:DNA binding"/>
    <property type="evidence" value="ECO:0007669"/>
    <property type="project" value="InterPro"/>
</dbReference>
<reference evidence="5 6" key="1">
    <citation type="journal article" date="2017" name="Nat. Microbiol.">
        <title>Natural product diversity associated with the nematode symbionts Photorhabdus and Xenorhabdus.</title>
        <authorList>
            <person name="Tobias N.J."/>
            <person name="Wolff H."/>
            <person name="Djahanschiri B."/>
            <person name="Grundmann F."/>
            <person name="Kronenwerth M."/>
            <person name="Shi Y.M."/>
            <person name="Simonyi S."/>
            <person name="Grun P."/>
            <person name="Shapiro-Ilan D."/>
            <person name="Pidot S.J."/>
            <person name="Stinear T.P."/>
            <person name="Ebersberger I."/>
            <person name="Bode H.B."/>
        </authorList>
    </citation>
    <scope>NUCLEOTIDE SEQUENCE [LARGE SCALE GENOMIC DNA]</scope>
    <source>
        <strain evidence="5 6">DSM 16337</strain>
    </source>
</reference>
<keyword evidence="4" id="KW-0233">DNA recombination</keyword>
<evidence type="ECO:0000313" key="5">
    <source>
        <dbReference type="EMBL" id="PHM22957.1"/>
    </source>
</evidence>
<organism evidence="5 6">
    <name type="scientific">Xenorhabdus ehlersii</name>
    <dbReference type="NCBI Taxonomy" id="290111"/>
    <lineage>
        <taxon>Bacteria</taxon>
        <taxon>Pseudomonadati</taxon>
        <taxon>Pseudomonadota</taxon>
        <taxon>Gammaproteobacteria</taxon>
        <taxon>Enterobacterales</taxon>
        <taxon>Morganellaceae</taxon>
        <taxon>Xenorhabdus</taxon>
    </lineage>
</organism>
<dbReference type="InterPro" id="IPR005063">
    <property type="entry name" value="Transposase_27"/>
</dbReference>
<proteinExistence type="inferred from homology"/>
<sequence length="100" mass="12136">MKRIVAHVFGDRRRKTRDKLLAQLFPFNIRFYCTDDYVVYHCFPEENQLVGKTFTQRIERNNLTHCTRLKKLNRKTIGYSKSEEMHDKVIETFIECENYV</sequence>
<evidence type="ECO:0000256" key="1">
    <source>
        <dbReference type="ARBA" id="ARBA00004091"/>
    </source>
</evidence>
<comment type="function">
    <text evidence="1">Absolutely required for transposition of IS1.</text>
</comment>
<dbReference type="AlphaFoldDB" id="A0A2D0IME1"/>
<gene>
    <name evidence="5" type="ORF">Xehl_03189</name>
</gene>
<evidence type="ECO:0000256" key="4">
    <source>
        <dbReference type="ARBA" id="ARBA00023172"/>
    </source>
</evidence>
<comment type="similarity">
    <text evidence="2">Belongs to the transposase 27 family.</text>
</comment>
<dbReference type="EMBL" id="NIBT01000018">
    <property type="protein sequence ID" value="PHM22957.1"/>
    <property type="molecule type" value="Genomic_DNA"/>
</dbReference>